<dbReference type="GO" id="GO:0004176">
    <property type="term" value="F:ATP-dependent peptidase activity"/>
    <property type="evidence" value="ECO:0007669"/>
    <property type="project" value="InterPro"/>
</dbReference>
<dbReference type="InterPro" id="IPR003593">
    <property type="entry name" value="AAA+_ATPase"/>
</dbReference>
<feature type="region of interest" description="Disordered" evidence="15">
    <location>
        <begin position="111"/>
        <end position="130"/>
    </location>
</feature>
<dbReference type="InterPro" id="IPR003960">
    <property type="entry name" value="ATPase_AAA_CS"/>
</dbReference>
<evidence type="ECO:0000256" key="9">
    <source>
        <dbReference type="ARBA" id="ARBA00022833"/>
    </source>
</evidence>
<dbReference type="Pfam" id="PF00004">
    <property type="entry name" value="AAA"/>
    <property type="match status" value="1"/>
</dbReference>
<keyword evidence="8" id="KW-0378">Hydrolase</keyword>
<dbReference type="GO" id="GO:0016887">
    <property type="term" value="F:ATP hydrolysis activity"/>
    <property type="evidence" value="ECO:0007669"/>
    <property type="project" value="InterPro"/>
</dbReference>
<evidence type="ECO:0000256" key="14">
    <source>
        <dbReference type="ARBA" id="ARBA00023136"/>
    </source>
</evidence>
<dbReference type="PANTHER" id="PTHR43655">
    <property type="entry name" value="ATP-DEPENDENT PROTEASE"/>
    <property type="match status" value="1"/>
</dbReference>
<dbReference type="SUPFAM" id="SSF52540">
    <property type="entry name" value="P-loop containing nucleoside triphosphate hydrolases"/>
    <property type="match status" value="1"/>
</dbReference>
<organism evidence="17">
    <name type="scientific">viral metagenome</name>
    <dbReference type="NCBI Taxonomy" id="1070528"/>
    <lineage>
        <taxon>unclassified sequences</taxon>
        <taxon>metagenomes</taxon>
        <taxon>organismal metagenomes</taxon>
    </lineage>
</organism>
<keyword evidence="7" id="KW-0547">Nucleotide-binding</keyword>
<evidence type="ECO:0000256" key="12">
    <source>
        <dbReference type="ARBA" id="ARBA00022989"/>
    </source>
</evidence>
<reference evidence="17" key="1">
    <citation type="journal article" date="2020" name="Nature">
        <title>Giant virus diversity and host interactions through global metagenomics.</title>
        <authorList>
            <person name="Schulz F."/>
            <person name="Roux S."/>
            <person name="Paez-Espino D."/>
            <person name="Jungbluth S."/>
            <person name="Walsh D.A."/>
            <person name="Denef V.J."/>
            <person name="McMahon K.D."/>
            <person name="Konstantinidis K.T."/>
            <person name="Eloe-Fadrosh E.A."/>
            <person name="Kyrpides N.C."/>
            <person name="Woyke T."/>
        </authorList>
    </citation>
    <scope>NUCLEOTIDE SEQUENCE</scope>
    <source>
        <strain evidence="17">GVMAG-S-3300013014-104</strain>
    </source>
</reference>
<sequence length="593" mass="67717">MKIINIFFIFFLFRMEFVSCFEQRVNLNQIINFQPPRRYQITRPDYIEKIRRLNSKNITIQNNSILGLDNDLDKENQTIFQQMNLPMPTLRINLSKGGYLEALGIIPIDNDNDNDNDNGKTGDFEDNDETNRRIYVERENTKSKNFEVIKNYHVNFTDVGGYDSVKGELEQCVDILKNYKKYSKYNVRIPKGLILEGPPGTGKTLIAKALAGEAKCGFIPVSGSDFQEKYVGVGPTRIKELFALAKKNIPCIIFIDEIDAVGRKRSTDGESSSNERDNTLNALLVEMDGFKNNTGVFIVAATNRIDLLDNALTRPGRIDKKIYIGLPDTKTRSKIIDIHIRGKPYCESINKTDLVEITEGLSGAQIENILNEAMLNALRMNNTQFCYKDFDLVMNKMMAGWQPVEHEFTSDIIDHIAIHEMGHAIVGFLSKYHSKMSKVVINLSSPKSPGYTVFKSSPSSLYKREALFEHLMILLSGRIAEEVFYNVSVTTGAINDFEEALKLAEKMIVYYGMGSSIIFPRNSEKYKELIDNEVQKLINSAYHYAEIIILECKDLIFETAEILKRDKILKAEKINDIIKEKYNHISEFKKNIE</sequence>
<dbReference type="GO" id="GO:0005524">
    <property type="term" value="F:ATP binding"/>
    <property type="evidence" value="ECO:0007669"/>
    <property type="project" value="UniProtKB-KW"/>
</dbReference>
<evidence type="ECO:0000256" key="11">
    <source>
        <dbReference type="ARBA" id="ARBA00022946"/>
    </source>
</evidence>
<keyword evidence="5" id="KW-0812">Transmembrane</keyword>
<keyword evidence="4" id="KW-0645">Protease</keyword>
<keyword evidence="14" id="KW-0472">Membrane</keyword>
<dbReference type="InterPro" id="IPR003959">
    <property type="entry name" value="ATPase_AAA_core"/>
</dbReference>
<dbReference type="InterPro" id="IPR027417">
    <property type="entry name" value="P-loop_NTPase"/>
</dbReference>
<keyword evidence="6" id="KW-0479">Metal-binding</keyword>
<keyword evidence="10" id="KW-0067">ATP-binding</keyword>
<name>A0A6C0KQE6_9ZZZZ</name>
<evidence type="ECO:0000313" key="17">
    <source>
        <dbReference type="EMBL" id="QHU18947.1"/>
    </source>
</evidence>
<dbReference type="Gene3D" id="1.20.58.760">
    <property type="entry name" value="Peptidase M41"/>
    <property type="match status" value="1"/>
</dbReference>
<evidence type="ECO:0000256" key="3">
    <source>
        <dbReference type="ARBA" id="ARBA00010044"/>
    </source>
</evidence>
<dbReference type="InterPro" id="IPR050928">
    <property type="entry name" value="ATP-dep_Zn_Metalloprotease"/>
</dbReference>
<comment type="similarity">
    <text evidence="3">In the C-terminal section; belongs to the peptidase M41 family.</text>
</comment>
<evidence type="ECO:0000256" key="6">
    <source>
        <dbReference type="ARBA" id="ARBA00022723"/>
    </source>
</evidence>
<dbReference type="Pfam" id="PF17862">
    <property type="entry name" value="AAA_lid_3"/>
    <property type="match status" value="1"/>
</dbReference>
<dbReference type="InterPro" id="IPR041569">
    <property type="entry name" value="AAA_lid_3"/>
</dbReference>
<dbReference type="InterPro" id="IPR037219">
    <property type="entry name" value="Peptidase_M41-like"/>
</dbReference>
<evidence type="ECO:0000256" key="13">
    <source>
        <dbReference type="ARBA" id="ARBA00023049"/>
    </source>
</evidence>
<keyword evidence="13" id="KW-0482">Metalloprotease</keyword>
<evidence type="ECO:0000259" key="16">
    <source>
        <dbReference type="SMART" id="SM00382"/>
    </source>
</evidence>
<keyword evidence="12" id="KW-1133">Transmembrane helix</keyword>
<evidence type="ECO:0000256" key="2">
    <source>
        <dbReference type="ARBA" id="ARBA00004141"/>
    </source>
</evidence>
<dbReference type="GO" id="GO:0004222">
    <property type="term" value="F:metalloendopeptidase activity"/>
    <property type="evidence" value="ECO:0007669"/>
    <property type="project" value="InterPro"/>
</dbReference>
<dbReference type="AlphaFoldDB" id="A0A6C0KQE6"/>
<dbReference type="GO" id="GO:0046872">
    <property type="term" value="F:metal ion binding"/>
    <property type="evidence" value="ECO:0007669"/>
    <property type="project" value="UniProtKB-KW"/>
</dbReference>
<protein>
    <recommendedName>
        <fullName evidence="16">AAA+ ATPase domain-containing protein</fullName>
    </recommendedName>
</protein>
<feature type="compositionally biased region" description="Basic and acidic residues" evidence="15">
    <location>
        <begin position="117"/>
        <end position="130"/>
    </location>
</feature>
<evidence type="ECO:0000256" key="5">
    <source>
        <dbReference type="ARBA" id="ARBA00022692"/>
    </source>
</evidence>
<evidence type="ECO:0000256" key="4">
    <source>
        <dbReference type="ARBA" id="ARBA00022670"/>
    </source>
</evidence>
<evidence type="ECO:0000256" key="15">
    <source>
        <dbReference type="SAM" id="MobiDB-lite"/>
    </source>
</evidence>
<proteinExistence type="inferred from homology"/>
<evidence type="ECO:0000256" key="10">
    <source>
        <dbReference type="ARBA" id="ARBA00022840"/>
    </source>
</evidence>
<dbReference type="SMART" id="SM00382">
    <property type="entry name" value="AAA"/>
    <property type="match status" value="1"/>
</dbReference>
<evidence type="ECO:0000256" key="8">
    <source>
        <dbReference type="ARBA" id="ARBA00022801"/>
    </source>
</evidence>
<dbReference type="FunFam" id="3.40.50.300:FF:000277">
    <property type="entry name" value="ATP-dependent zinc metalloprotease FtsH"/>
    <property type="match status" value="1"/>
</dbReference>
<keyword evidence="9" id="KW-0862">Zinc</keyword>
<keyword evidence="11" id="KW-0809">Transit peptide</keyword>
<dbReference type="GO" id="GO:0006508">
    <property type="term" value="P:proteolysis"/>
    <property type="evidence" value="ECO:0007669"/>
    <property type="project" value="UniProtKB-KW"/>
</dbReference>
<dbReference type="Pfam" id="PF01434">
    <property type="entry name" value="Peptidase_M41"/>
    <property type="match status" value="1"/>
</dbReference>
<dbReference type="PANTHER" id="PTHR43655:SF2">
    <property type="entry name" value="AFG3 LIKE MATRIX AAA PEPTIDASE SUBUNIT 2, ISOFORM A"/>
    <property type="match status" value="1"/>
</dbReference>
<dbReference type="InterPro" id="IPR000642">
    <property type="entry name" value="Peptidase_M41"/>
</dbReference>
<feature type="domain" description="AAA+ ATPase" evidence="16">
    <location>
        <begin position="189"/>
        <end position="328"/>
    </location>
</feature>
<dbReference type="Gene3D" id="3.40.50.300">
    <property type="entry name" value="P-loop containing nucleotide triphosphate hydrolases"/>
    <property type="match status" value="1"/>
</dbReference>
<accession>A0A6C0KQE6</accession>
<comment type="cofactor">
    <cofactor evidence="1">
        <name>Zn(2+)</name>
        <dbReference type="ChEBI" id="CHEBI:29105"/>
    </cofactor>
</comment>
<dbReference type="SUPFAM" id="SSF140990">
    <property type="entry name" value="FtsH protease domain-like"/>
    <property type="match status" value="1"/>
</dbReference>
<comment type="subcellular location">
    <subcellularLocation>
        <location evidence="2">Membrane</location>
        <topology evidence="2">Multi-pass membrane protein</topology>
    </subcellularLocation>
</comment>
<dbReference type="PROSITE" id="PS00674">
    <property type="entry name" value="AAA"/>
    <property type="match status" value="1"/>
</dbReference>
<dbReference type="CDD" id="cd19501">
    <property type="entry name" value="RecA-like_FtsH"/>
    <property type="match status" value="1"/>
</dbReference>
<evidence type="ECO:0000256" key="7">
    <source>
        <dbReference type="ARBA" id="ARBA00022741"/>
    </source>
</evidence>
<dbReference type="Gene3D" id="1.10.8.60">
    <property type="match status" value="1"/>
</dbReference>
<evidence type="ECO:0000256" key="1">
    <source>
        <dbReference type="ARBA" id="ARBA00001947"/>
    </source>
</evidence>
<dbReference type="GO" id="GO:0016020">
    <property type="term" value="C:membrane"/>
    <property type="evidence" value="ECO:0007669"/>
    <property type="project" value="UniProtKB-SubCell"/>
</dbReference>
<dbReference type="EMBL" id="MN740943">
    <property type="protein sequence ID" value="QHU18947.1"/>
    <property type="molecule type" value="Genomic_DNA"/>
</dbReference>